<dbReference type="Proteomes" id="UP000033423">
    <property type="component" value="Unassembled WGS sequence"/>
</dbReference>
<dbReference type="CDD" id="cd00156">
    <property type="entry name" value="REC"/>
    <property type="match status" value="1"/>
</dbReference>
<keyword evidence="5" id="KW-1185">Reference proteome</keyword>
<feature type="domain" description="Response regulatory" evidence="3">
    <location>
        <begin position="2"/>
        <end position="128"/>
    </location>
</feature>
<dbReference type="GO" id="GO:0000160">
    <property type="term" value="P:phosphorelay signal transduction system"/>
    <property type="evidence" value="ECO:0007669"/>
    <property type="project" value="InterPro"/>
</dbReference>
<dbReference type="InterPro" id="IPR050956">
    <property type="entry name" value="2C_system_His_kinase"/>
</dbReference>
<dbReference type="AlphaFoldDB" id="A0A0F3GNA0"/>
<protein>
    <submittedName>
        <fullName evidence="4">Response regulator receiver protein</fullName>
    </submittedName>
</protein>
<evidence type="ECO:0000256" key="2">
    <source>
        <dbReference type="PROSITE-ProRule" id="PRU00169"/>
    </source>
</evidence>
<feature type="modified residue" description="4-aspartylphosphate" evidence="2">
    <location>
        <position position="55"/>
    </location>
</feature>
<dbReference type="InterPro" id="IPR011006">
    <property type="entry name" value="CheY-like_superfamily"/>
</dbReference>
<dbReference type="Pfam" id="PF00072">
    <property type="entry name" value="Response_reg"/>
    <property type="match status" value="1"/>
</dbReference>
<accession>A0A0F3GNA0</accession>
<gene>
    <name evidence="4" type="ORF">MBAV_005654</name>
</gene>
<comment type="caution">
    <text evidence="4">The sequence shown here is derived from an EMBL/GenBank/DDBJ whole genome shotgun (WGS) entry which is preliminary data.</text>
</comment>
<proteinExistence type="predicted"/>
<dbReference type="PROSITE" id="PS50110">
    <property type="entry name" value="RESPONSE_REGULATORY"/>
    <property type="match status" value="1"/>
</dbReference>
<keyword evidence="1 2" id="KW-0597">Phosphoprotein</keyword>
<dbReference type="SMART" id="SM00448">
    <property type="entry name" value="REC"/>
    <property type="match status" value="1"/>
</dbReference>
<dbReference type="PANTHER" id="PTHR43719:SF28">
    <property type="entry name" value="PEROXIDE STRESS-ACTIVATED HISTIDINE KINASE MAK1-RELATED"/>
    <property type="match status" value="1"/>
</dbReference>
<reference evidence="4 5" key="1">
    <citation type="submission" date="2015-02" db="EMBL/GenBank/DDBJ databases">
        <title>Single-cell genomics of uncultivated deep-branching MTB reveals a conserved set of magnetosome genes.</title>
        <authorList>
            <person name="Kolinko S."/>
            <person name="Richter M."/>
            <person name="Glockner F.O."/>
            <person name="Brachmann A."/>
            <person name="Schuler D."/>
        </authorList>
    </citation>
    <scope>NUCLEOTIDE SEQUENCE [LARGE SCALE GENOMIC DNA]</scope>
    <source>
        <strain evidence="4">TM-1</strain>
    </source>
</reference>
<evidence type="ECO:0000313" key="4">
    <source>
        <dbReference type="EMBL" id="KJU82173.1"/>
    </source>
</evidence>
<dbReference type="Gene3D" id="3.40.50.2300">
    <property type="match status" value="1"/>
</dbReference>
<dbReference type="InterPro" id="IPR001789">
    <property type="entry name" value="Sig_transdc_resp-reg_receiver"/>
</dbReference>
<organism evidence="4 5">
    <name type="scientific">Candidatus Magnetobacterium bavaricum</name>
    <dbReference type="NCBI Taxonomy" id="29290"/>
    <lineage>
        <taxon>Bacteria</taxon>
        <taxon>Pseudomonadati</taxon>
        <taxon>Nitrospirota</taxon>
        <taxon>Thermodesulfovibrionia</taxon>
        <taxon>Thermodesulfovibrionales</taxon>
        <taxon>Candidatus Magnetobacteriaceae</taxon>
        <taxon>Candidatus Magnetobacterium</taxon>
    </lineage>
</organism>
<dbReference type="SUPFAM" id="SSF52172">
    <property type="entry name" value="CheY-like"/>
    <property type="match status" value="1"/>
</dbReference>
<evidence type="ECO:0000313" key="5">
    <source>
        <dbReference type="Proteomes" id="UP000033423"/>
    </source>
</evidence>
<dbReference type="EMBL" id="LACI01002410">
    <property type="protein sequence ID" value="KJU82173.1"/>
    <property type="molecule type" value="Genomic_DNA"/>
</dbReference>
<evidence type="ECO:0000259" key="3">
    <source>
        <dbReference type="PROSITE" id="PS50110"/>
    </source>
</evidence>
<sequence>MNTLIVDDEEVTTKMLKRLFSRYGLCDVADSGDTAIALFKDAYGGGSPYDLIVMDVMMPGTTGIEAYEVIREYERQCGVKNGSEAKIILMTGLGISREIFRIYKTSCMAYLYKPIDMKELLNVLNQLNLPLNGDISLQSLQSSYLPTTE</sequence>
<name>A0A0F3GNA0_9BACT</name>
<evidence type="ECO:0000256" key="1">
    <source>
        <dbReference type="ARBA" id="ARBA00022553"/>
    </source>
</evidence>
<dbReference type="PANTHER" id="PTHR43719">
    <property type="entry name" value="TWO-COMPONENT HISTIDINE KINASE"/>
    <property type="match status" value="1"/>
</dbReference>